<gene>
    <name evidence="2" type="ORF">CU635_08435</name>
    <name evidence="3" type="ORF">CVD25_12015</name>
</gene>
<dbReference type="Proteomes" id="UP000235114">
    <property type="component" value="Unassembled WGS sequence"/>
</dbReference>
<protein>
    <submittedName>
        <fullName evidence="2">Antibiotic biosynthesis monooxygenase</fullName>
    </submittedName>
</protein>
<dbReference type="Pfam" id="PF03992">
    <property type="entry name" value="ABM"/>
    <property type="match status" value="1"/>
</dbReference>
<comment type="caution">
    <text evidence="2">The sequence shown here is derived from an EMBL/GenBank/DDBJ whole genome shotgun (WGS) entry which is preliminary data.</text>
</comment>
<accession>A0A2N5GNB3</accession>
<proteinExistence type="predicted"/>
<dbReference type="OrthoDB" id="2352283at2"/>
<dbReference type="GO" id="GO:0004497">
    <property type="term" value="F:monooxygenase activity"/>
    <property type="evidence" value="ECO:0007669"/>
    <property type="project" value="UniProtKB-KW"/>
</dbReference>
<dbReference type="RefSeq" id="WP_101576841.1">
    <property type="nucleotide sequence ID" value="NZ_PGVA01000016.1"/>
</dbReference>
<dbReference type="SUPFAM" id="SSF54909">
    <property type="entry name" value="Dimeric alpha+beta barrel"/>
    <property type="match status" value="1"/>
</dbReference>
<dbReference type="PANTHER" id="PTHR34474:SF2">
    <property type="entry name" value="SIGNAL TRANSDUCTION PROTEIN TRAP"/>
    <property type="match status" value="1"/>
</dbReference>
<dbReference type="Proteomes" id="UP000234951">
    <property type="component" value="Unassembled WGS sequence"/>
</dbReference>
<dbReference type="InterPro" id="IPR011008">
    <property type="entry name" value="Dimeric_a/b-barrel"/>
</dbReference>
<dbReference type="EMBL" id="PGVA01000016">
    <property type="protein sequence ID" value="PLR83758.1"/>
    <property type="molecule type" value="Genomic_DNA"/>
</dbReference>
<dbReference type="AlphaFoldDB" id="A0A2N5GNB3"/>
<name>A0A2N5GNB3_9BACI</name>
<dbReference type="Gene3D" id="3.30.70.100">
    <property type="match status" value="1"/>
</dbReference>
<evidence type="ECO:0000259" key="1">
    <source>
        <dbReference type="PROSITE" id="PS51725"/>
    </source>
</evidence>
<organism evidence="2 4">
    <name type="scientific">Bacillus canaveralius</name>
    <dbReference type="NCBI Taxonomy" id="1403243"/>
    <lineage>
        <taxon>Bacteria</taxon>
        <taxon>Bacillati</taxon>
        <taxon>Bacillota</taxon>
        <taxon>Bacilli</taxon>
        <taxon>Bacillales</taxon>
        <taxon>Bacillaceae</taxon>
        <taxon>Bacillus</taxon>
    </lineage>
</organism>
<evidence type="ECO:0000313" key="4">
    <source>
        <dbReference type="Proteomes" id="UP000234951"/>
    </source>
</evidence>
<evidence type="ECO:0000313" key="2">
    <source>
        <dbReference type="EMBL" id="PLR83758.1"/>
    </source>
</evidence>
<evidence type="ECO:0000313" key="3">
    <source>
        <dbReference type="EMBL" id="PLR96444.1"/>
    </source>
</evidence>
<reference evidence="3 5" key="2">
    <citation type="submission" date="2017-12" db="EMBL/GenBank/DDBJ databases">
        <title>Comparative Functional Genomics of Dry Heat Resistant strains isolated from the Viking Spacecraft.</title>
        <authorList>
            <person name="Seuylemezian A."/>
            <person name="Cooper K."/>
            <person name="Vaishampayan P."/>
        </authorList>
    </citation>
    <scope>NUCLEOTIDE SEQUENCE [LARGE SCALE GENOMIC DNA]</scope>
    <source>
        <strain evidence="3 5">ATCC 29669</strain>
    </source>
</reference>
<dbReference type="InterPro" id="IPR007138">
    <property type="entry name" value="ABM_dom"/>
</dbReference>
<dbReference type="EMBL" id="PGVD01000032">
    <property type="protein sequence ID" value="PLR96444.1"/>
    <property type="molecule type" value="Genomic_DNA"/>
</dbReference>
<dbReference type="PROSITE" id="PS51725">
    <property type="entry name" value="ABM"/>
    <property type="match status" value="1"/>
</dbReference>
<dbReference type="PANTHER" id="PTHR34474">
    <property type="entry name" value="SIGNAL TRANSDUCTION PROTEIN TRAP"/>
    <property type="match status" value="1"/>
</dbReference>
<keyword evidence="5" id="KW-1185">Reference proteome</keyword>
<evidence type="ECO:0000313" key="5">
    <source>
        <dbReference type="Proteomes" id="UP000235114"/>
    </source>
</evidence>
<reference evidence="2 4" key="1">
    <citation type="submission" date="2017-11" db="EMBL/GenBank/DDBJ databases">
        <title>Comparitive Functional Genomics of Dry Heat Resistant strains isolated from the Viking Spacecraft.</title>
        <authorList>
            <person name="Seuylemezian A."/>
            <person name="Cooper K."/>
            <person name="Vaishampayan P."/>
        </authorList>
    </citation>
    <scope>NUCLEOTIDE SEQUENCE [LARGE SCALE GENOMIC DNA]</scope>
    <source>
        <strain evidence="2 4">M4.6</strain>
    </source>
</reference>
<keyword evidence="2" id="KW-0503">Monooxygenase</keyword>
<feature type="domain" description="ABM" evidence="1">
    <location>
        <begin position="66"/>
        <end position="153"/>
    </location>
</feature>
<sequence>MYLYMTTGTYDFMKSIKEKNSGEQMLLMENQDNALLIHETEGETVFNTPRRYEVIDSAGTFEHANFAVLNNIPVTDEGRPLFEYRFKNRARKIENEPGFAAIRVLRPLDSNTYVILTLWENEQGYKNWQQSKAYEKAHEKRGSEQGVDKQQIFSGASYVTTYAAHEEERNEG</sequence>
<keyword evidence="2" id="KW-0560">Oxidoreductase</keyword>
<dbReference type="InterPro" id="IPR050404">
    <property type="entry name" value="Heme-degrading_MO"/>
</dbReference>